<name>A0A401P4W5_SCYTO</name>
<organism evidence="2 3">
    <name type="scientific">Scyliorhinus torazame</name>
    <name type="common">Cloudy catshark</name>
    <name type="synonym">Catulus torazame</name>
    <dbReference type="NCBI Taxonomy" id="75743"/>
    <lineage>
        <taxon>Eukaryota</taxon>
        <taxon>Metazoa</taxon>
        <taxon>Chordata</taxon>
        <taxon>Craniata</taxon>
        <taxon>Vertebrata</taxon>
        <taxon>Chondrichthyes</taxon>
        <taxon>Elasmobranchii</taxon>
        <taxon>Galeomorphii</taxon>
        <taxon>Galeoidea</taxon>
        <taxon>Carcharhiniformes</taxon>
        <taxon>Scyliorhinidae</taxon>
        <taxon>Scyliorhinus</taxon>
    </lineage>
</organism>
<dbReference type="GO" id="GO:0006357">
    <property type="term" value="P:regulation of transcription by RNA polymerase II"/>
    <property type="evidence" value="ECO:0007669"/>
    <property type="project" value="TreeGrafter"/>
</dbReference>
<dbReference type="InterPro" id="IPR051232">
    <property type="entry name" value="ARID/SWI1_ChromRemod"/>
</dbReference>
<dbReference type="InterPro" id="IPR043151">
    <property type="entry name" value="BAH_sf"/>
</dbReference>
<proteinExistence type="predicted"/>
<gene>
    <name evidence="2" type="ORF">scyTo_0005261</name>
</gene>
<dbReference type="Gene3D" id="2.30.30.490">
    <property type="match status" value="1"/>
</dbReference>
<dbReference type="GO" id="GO:0000976">
    <property type="term" value="F:transcription cis-regulatory region binding"/>
    <property type="evidence" value="ECO:0007669"/>
    <property type="project" value="TreeGrafter"/>
</dbReference>
<dbReference type="OMA" id="CDEFGEC"/>
<dbReference type="PANTHER" id="PTHR13964">
    <property type="entry name" value="RBP-RELATED"/>
    <property type="match status" value="1"/>
</dbReference>
<evidence type="ECO:0008006" key="4">
    <source>
        <dbReference type="Google" id="ProtNLM"/>
    </source>
</evidence>
<keyword evidence="3" id="KW-1185">Reference proteome</keyword>
<dbReference type="GO" id="GO:0005634">
    <property type="term" value="C:nucleus"/>
    <property type="evidence" value="ECO:0007669"/>
    <property type="project" value="TreeGrafter"/>
</dbReference>
<dbReference type="Proteomes" id="UP000288216">
    <property type="component" value="Unassembled WGS sequence"/>
</dbReference>
<feature type="region of interest" description="Disordered" evidence="1">
    <location>
        <begin position="290"/>
        <end position="330"/>
    </location>
</feature>
<protein>
    <recommendedName>
        <fullName evidence="4">BAH domain-containing protein</fullName>
    </recommendedName>
</protein>
<dbReference type="AlphaFoldDB" id="A0A401P4W5"/>
<accession>A0A401P4W5</accession>
<dbReference type="OrthoDB" id="1938591at2759"/>
<comment type="caution">
    <text evidence="2">The sequence shown here is derived from an EMBL/GenBank/DDBJ whole genome shotgun (WGS) entry which is preliminary data.</text>
</comment>
<dbReference type="EMBL" id="BFAA01001620">
    <property type="protein sequence ID" value="GCB68174.1"/>
    <property type="molecule type" value="Genomic_DNA"/>
</dbReference>
<dbReference type="PANTHER" id="PTHR13964:SF25">
    <property type="entry name" value="AT-RICH INTERACTIVE DOMAIN-CONTAINING PROTEIN 5A"/>
    <property type="match status" value="1"/>
</dbReference>
<dbReference type="STRING" id="75743.A0A401P4W5"/>
<evidence type="ECO:0000313" key="2">
    <source>
        <dbReference type="EMBL" id="GCB68174.1"/>
    </source>
</evidence>
<sequence>MEPRKIEWIGSPCGSHGPYTFYRAFSLPEPGSSGKGKALTARLGHFFFVRCQPHEPECIAELQLLWEDRSHQQLLASTRLYFSPEDTPQGRSLHHGQDEVIAVSKRIIIRLQDLAKWVCTESSQWTTNTKEAKSSTIHLDSSVREENPKLNVRLPAHCCHTSNNVENESENSGFKDDRPRVKILSYPQYCRYRAIRKRIQKVSADSVSEAQLLALGGILLVNQNTKILYCRETFEHPTLGDNKSICDEFAPRVLTRTSAGRVVRTRLQITTQPRSLTLLHLQLTGDTKKTARPLKNDTLLSGSGVQQEVEKKDTSGRRSLMPMEQHCSVE</sequence>
<evidence type="ECO:0000313" key="3">
    <source>
        <dbReference type="Proteomes" id="UP000288216"/>
    </source>
</evidence>
<evidence type="ECO:0000256" key="1">
    <source>
        <dbReference type="SAM" id="MobiDB-lite"/>
    </source>
</evidence>
<reference evidence="2 3" key="1">
    <citation type="journal article" date="2018" name="Nat. Ecol. Evol.">
        <title>Shark genomes provide insights into elasmobranch evolution and the origin of vertebrates.</title>
        <authorList>
            <person name="Hara Y"/>
            <person name="Yamaguchi K"/>
            <person name="Onimaru K"/>
            <person name="Kadota M"/>
            <person name="Koyanagi M"/>
            <person name="Keeley SD"/>
            <person name="Tatsumi K"/>
            <person name="Tanaka K"/>
            <person name="Motone F"/>
            <person name="Kageyama Y"/>
            <person name="Nozu R"/>
            <person name="Adachi N"/>
            <person name="Nishimura O"/>
            <person name="Nakagawa R"/>
            <person name="Tanegashima C"/>
            <person name="Kiyatake I"/>
            <person name="Matsumoto R"/>
            <person name="Murakumo K"/>
            <person name="Nishida K"/>
            <person name="Terakita A"/>
            <person name="Kuratani S"/>
            <person name="Sato K"/>
            <person name="Hyodo S Kuraku.S."/>
        </authorList>
    </citation>
    <scope>NUCLEOTIDE SEQUENCE [LARGE SCALE GENOMIC DNA]</scope>
</reference>